<evidence type="ECO:0000313" key="2">
    <source>
        <dbReference type="Proteomes" id="UP000249377"/>
    </source>
</evidence>
<comment type="caution">
    <text evidence="1">The sequence shown here is derived from an EMBL/GenBank/DDBJ whole genome shotgun (WGS) entry which is preliminary data.</text>
</comment>
<name>A0A328ULR3_9FIRM</name>
<organism evidence="1 2">
    <name type="scientific">Hydrogeniiclostridium mannosilyticum</name>
    <dbReference type="NCBI Taxonomy" id="2764322"/>
    <lineage>
        <taxon>Bacteria</taxon>
        <taxon>Bacillati</taxon>
        <taxon>Bacillota</taxon>
        <taxon>Clostridia</taxon>
        <taxon>Eubacteriales</taxon>
        <taxon>Acutalibacteraceae</taxon>
        <taxon>Hydrogeniiclostridium</taxon>
    </lineage>
</organism>
<keyword evidence="2" id="KW-1185">Reference proteome</keyword>
<protein>
    <submittedName>
        <fullName evidence="1">Uncharacterized protein</fullName>
    </submittedName>
</protein>
<dbReference type="AlphaFoldDB" id="A0A328ULR3"/>
<proteinExistence type="predicted"/>
<dbReference type="Proteomes" id="UP000249377">
    <property type="component" value="Unassembled WGS sequence"/>
</dbReference>
<dbReference type="EMBL" id="QLYR01000001">
    <property type="protein sequence ID" value="RAQ30423.1"/>
    <property type="molecule type" value="Genomic_DNA"/>
</dbReference>
<gene>
    <name evidence="1" type="ORF">DPQ25_02665</name>
</gene>
<reference evidence="1 2" key="1">
    <citation type="submission" date="2018-06" db="EMBL/GenBank/DDBJ databases">
        <title>Noncontiguous genome sequence of Ruminococcaceae bacterium ASD2818.</title>
        <authorList>
            <person name="Chaplin A.V."/>
            <person name="Sokolova S.R."/>
            <person name="Kochetkova T.O."/>
            <person name="Goltsov A.Y."/>
            <person name="Trofimov D.Y."/>
            <person name="Efimov B.A."/>
        </authorList>
    </citation>
    <scope>NUCLEOTIDE SEQUENCE [LARGE SCALE GENOMIC DNA]</scope>
    <source>
        <strain evidence="1 2">ASD2818</strain>
    </source>
</reference>
<sequence length="89" mass="10692">MIFFIESSSSNKMFEQPRELFGHYSINGAKTERRTMAMSDDRGYPFSFLAVKPYRNTVAIYCRYRVWQILLYSFYRLRTMAKLPEAHIF</sequence>
<accession>A0A328ULR3</accession>
<evidence type="ECO:0000313" key="1">
    <source>
        <dbReference type="EMBL" id="RAQ30423.1"/>
    </source>
</evidence>